<proteinExistence type="predicted"/>
<evidence type="ECO:0000256" key="1">
    <source>
        <dbReference type="SAM" id="MobiDB-lite"/>
    </source>
</evidence>
<keyword evidence="3" id="KW-1185">Reference proteome</keyword>
<evidence type="ECO:0000313" key="2">
    <source>
        <dbReference type="EMBL" id="CAF4534465.1"/>
    </source>
</evidence>
<gene>
    <name evidence="2" type="ORF">OVN521_LOCUS42468</name>
</gene>
<name>A0A820XP44_9BILA</name>
<comment type="caution">
    <text evidence="2">The sequence shown here is derived from an EMBL/GenBank/DDBJ whole genome shotgun (WGS) entry which is preliminary data.</text>
</comment>
<feature type="region of interest" description="Disordered" evidence="1">
    <location>
        <begin position="1"/>
        <end position="41"/>
    </location>
</feature>
<accession>A0A820XP44</accession>
<evidence type="ECO:0000313" key="3">
    <source>
        <dbReference type="Proteomes" id="UP000663866"/>
    </source>
</evidence>
<sequence length="41" mass="4184">MIQSSNVRVDTRNLPSIASISSNDSNAAASITTTTTTTAGK</sequence>
<dbReference type="EMBL" id="CAJOBG010058396">
    <property type="protein sequence ID" value="CAF4534465.1"/>
    <property type="molecule type" value="Genomic_DNA"/>
</dbReference>
<dbReference type="AlphaFoldDB" id="A0A820XP44"/>
<feature type="non-terminal residue" evidence="2">
    <location>
        <position position="1"/>
    </location>
</feature>
<dbReference type="Proteomes" id="UP000663866">
    <property type="component" value="Unassembled WGS sequence"/>
</dbReference>
<reference evidence="2" key="1">
    <citation type="submission" date="2021-02" db="EMBL/GenBank/DDBJ databases">
        <authorList>
            <person name="Nowell W R."/>
        </authorList>
    </citation>
    <scope>NUCLEOTIDE SEQUENCE</scope>
</reference>
<feature type="compositionally biased region" description="Low complexity" evidence="1">
    <location>
        <begin position="16"/>
        <end position="41"/>
    </location>
</feature>
<organism evidence="2 3">
    <name type="scientific">Rotaria magnacalcarata</name>
    <dbReference type="NCBI Taxonomy" id="392030"/>
    <lineage>
        <taxon>Eukaryota</taxon>
        <taxon>Metazoa</taxon>
        <taxon>Spiralia</taxon>
        <taxon>Gnathifera</taxon>
        <taxon>Rotifera</taxon>
        <taxon>Eurotatoria</taxon>
        <taxon>Bdelloidea</taxon>
        <taxon>Philodinida</taxon>
        <taxon>Philodinidae</taxon>
        <taxon>Rotaria</taxon>
    </lineage>
</organism>
<protein>
    <submittedName>
        <fullName evidence="2">Uncharacterized protein</fullName>
    </submittedName>
</protein>